<dbReference type="EMBL" id="FO203512">
    <property type="protein sequence ID" value="CCK77473.1"/>
    <property type="molecule type" value="Genomic_DNA"/>
</dbReference>
<keyword evidence="4" id="KW-0808">Transferase</keyword>
<dbReference type="FunFam" id="3.30.565.10:FF:000010">
    <property type="entry name" value="Sensor histidine kinase RcsC"/>
    <property type="match status" value="1"/>
</dbReference>
<dbReference type="STRING" id="698738.OLEAN_C32970"/>
<dbReference type="HOGENOM" id="CLU_452581_0_0_6"/>
<dbReference type="PRINTS" id="PR00344">
    <property type="entry name" value="BCTRLSENSOR"/>
</dbReference>
<dbReference type="InterPro" id="IPR005467">
    <property type="entry name" value="His_kinase_dom"/>
</dbReference>
<dbReference type="SUPFAM" id="SSF55874">
    <property type="entry name" value="ATPase domain of HSP90 chaperone/DNA topoisomerase II/histidine kinase"/>
    <property type="match status" value="1"/>
</dbReference>
<protein>
    <recommendedName>
        <fullName evidence="2">histidine kinase</fullName>
        <ecNumber evidence="2">2.7.13.3</ecNumber>
    </recommendedName>
</protein>
<dbReference type="CDD" id="cd00082">
    <property type="entry name" value="HisKA"/>
    <property type="match status" value="1"/>
</dbReference>
<dbReference type="CDD" id="cd16922">
    <property type="entry name" value="HATPase_EvgS-ArcB-TorS-like"/>
    <property type="match status" value="1"/>
</dbReference>
<dbReference type="AlphaFoldDB" id="R4YU22"/>
<dbReference type="KEGG" id="oai:OLEAN_C32970"/>
<evidence type="ECO:0000256" key="5">
    <source>
        <dbReference type="ARBA" id="ARBA00022777"/>
    </source>
</evidence>
<proteinExistence type="predicted"/>
<comment type="catalytic activity">
    <reaction evidence="1">
        <text>ATP + protein L-histidine = ADP + protein N-phospho-L-histidine.</text>
        <dbReference type="EC" id="2.7.13.3"/>
    </reaction>
</comment>
<keyword evidence="5" id="KW-0418">Kinase</keyword>
<keyword evidence="6" id="KW-0902">Two-component regulatory system</keyword>
<dbReference type="EC" id="2.7.13.3" evidence="2"/>
<dbReference type="OrthoDB" id="9797243at2"/>
<accession>R4YU22</accession>
<feature type="domain" description="Histidine kinase" evidence="8">
    <location>
        <begin position="260"/>
        <end position="476"/>
    </location>
</feature>
<keyword evidence="7" id="KW-0472">Membrane</keyword>
<dbReference type="Pfam" id="PF02518">
    <property type="entry name" value="HATPase_c"/>
    <property type="match status" value="1"/>
</dbReference>
<keyword evidence="3" id="KW-0597">Phosphoprotein</keyword>
<dbReference type="GO" id="GO:0000155">
    <property type="term" value="F:phosphorelay sensor kinase activity"/>
    <property type="evidence" value="ECO:0007669"/>
    <property type="project" value="InterPro"/>
</dbReference>
<feature type="transmembrane region" description="Helical" evidence="7">
    <location>
        <begin position="7"/>
        <end position="28"/>
    </location>
</feature>
<gene>
    <name evidence="9" type="ORF">OLEAN_C32970</name>
</gene>
<dbReference type="PANTHER" id="PTHR43047">
    <property type="entry name" value="TWO-COMPONENT HISTIDINE PROTEIN KINASE"/>
    <property type="match status" value="1"/>
</dbReference>
<dbReference type="SUPFAM" id="SSF47384">
    <property type="entry name" value="Homodimeric domain of signal transducing histidine kinase"/>
    <property type="match status" value="1"/>
</dbReference>
<evidence type="ECO:0000256" key="6">
    <source>
        <dbReference type="ARBA" id="ARBA00023012"/>
    </source>
</evidence>
<evidence type="ECO:0000313" key="10">
    <source>
        <dbReference type="Proteomes" id="UP000032749"/>
    </source>
</evidence>
<dbReference type="InterPro" id="IPR036097">
    <property type="entry name" value="HisK_dim/P_sf"/>
</dbReference>
<keyword evidence="7" id="KW-1133">Transmembrane helix</keyword>
<sequence>MKWRFKRFAGAILVYIFGVFLIASISYIQERERFLADIDQRLLAAASNIPTILPENFHDIARTSKAISYEQDQNNLELLSLHASTGDLTYLYSYVMVDGIIYFTACNYIENDIKNNQVVTYWTGYPEGAPEYFDAMTAKEPIYVTAGDSWGLFRTILMPMTSPEGLPYVAAADMDITVIENSLKHAVLSVIGMSIVLLAIAIPLILAYRSTYFEMNAQLLTLNKQLQRDIDQALILEAELKEATHNANVANEIKGQFLSNMSHELRTPINGISGMNQLLLDTALTEEQEEYIEMCNLSAQVLLDTVNQILDVAAIEAGGLKMHLEVVNTEDFFNGIVVLFAAQVAKKRLDLVLTFAEGVPAEIEVDPVNLRKVLINLIGNAIKFTDSGGIRVAISWNDGHLQGEVRDTGMGIPDAASKRIFEVFQQVDNSYARAHGGTGLGLSISRQICNMMQGELSLHHSDETGSTFKFSVQTRVMGDCIIQPMIMPEGKRLCVYTDSALLKQWIIEELGKDNVDVIGSSQEALFSADDHSFILVDGALNQDVCGSIQQSVGSGAACFIWVSWVGQKLVANVSSNVRILHKPLTRSSLVTVCSSNSCIKIKS</sequence>
<dbReference type="InterPro" id="IPR036890">
    <property type="entry name" value="HATPase_C_sf"/>
</dbReference>
<dbReference type="InterPro" id="IPR003661">
    <property type="entry name" value="HisK_dim/P_dom"/>
</dbReference>
<organism evidence="9 10">
    <name type="scientific">Oleispira antarctica RB-8</name>
    <dbReference type="NCBI Taxonomy" id="698738"/>
    <lineage>
        <taxon>Bacteria</taxon>
        <taxon>Pseudomonadati</taxon>
        <taxon>Pseudomonadota</taxon>
        <taxon>Gammaproteobacteria</taxon>
        <taxon>Oceanospirillales</taxon>
        <taxon>Oceanospirillaceae</taxon>
        <taxon>Oleispira</taxon>
    </lineage>
</organism>
<name>R4YU22_OLEAN</name>
<keyword evidence="7" id="KW-0812">Transmembrane</keyword>
<keyword evidence="10" id="KW-1185">Reference proteome</keyword>
<evidence type="ECO:0000256" key="1">
    <source>
        <dbReference type="ARBA" id="ARBA00000085"/>
    </source>
</evidence>
<evidence type="ECO:0000313" key="9">
    <source>
        <dbReference type="EMBL" id="CCK77473.1"/>
    </source>
</evidence>
<feature type="transmembrane region" description="Helical" evidence="7">
    <location>
        <begin position="186"/>
        <end position="208"/>
    </location>
</feature>
<evidence type="ECO:0000256" key="4">
    <source>
        <dbReference type="ARBA" id="ARBA00022679"/>
    </source>
</evidence>
<dbReference type="InterPro" id="IPR004358">
    <property type="entry name" value="Sig_transdc_His_kin-like_C"/>
</dbReference>
<evidence type="ECO:0000256" key="7">
    <source>
        <dbReference type="SAM" id="Phobius"/>
    </source>
</evidence>
<dbReference type="Pfam" id="PF00512">
    <property type="entry name" value="HisKA"/>
    <property type="match status" value="1"/>
</dbReference>
<dbReference type="SMART" id="SM00388">
    <property type="entry name" value="HisKA"/>
    <property type="match status" value="1"/>
</dbReference>
<dbReference type="Proteomes" id="UP000032749">
    <property type="component" value="Chromosome"/>
</dbReference>
<evidence type="ECO:0000259" key="8">
    <source>
        <dbReference type="PROSITE" id="PS50109"/>
    </source>
</evidence>
<evidence type="ECO:0000256" key="2">
    <source>
        <dbReference type="ARBA" id="ARBA00012438"/>
    </source>
</evidence>
<reference evidence="9 10" key="1">
    <citation type="journal article" date="2013" name="Nat. Commun.">
        <title>Genome sequence and functional genomic analysis of the oil-degrading bacterium Oleispira antarctica.</title>
        <authorList>
            <person name="Kube M."/>
            <person name="Chernikova T.N."/>
            <person name="Al-Ramahi Y."/>
            <person name="Beloqui A."/>
            <person name="Lopez-Cortez N."/>
            <person name="Guazzaroni M.E."/>
            <person name="Heipieper H.J."/>
            <person name="Klages S."/>
            <person name="Kotsyurbenko O.R."/>
            <person name="Langer I."/>
            <person name="Nechitaylo T.Y."/>
            <person name="Lunsdorf H."/>
            <person name="Fernandez M."/>
            <person name="Juarez S."/>
            <person name="Ciordia S."/>
            <person name="Singer A."/>
            <person name="Kagan O."/>
            <person name="Egorova O."/>
            <person name="Petit P.A."/>
            <person name="Stogios P."/>
            <person name="Kim Y."/>
            <person name="Tchigvintsev A."/>
            <person name="Flick R."/>
            <person name="Denaro R."/>
            <person name="Genovese M."/>
            <person name="Albar J.P."/>
            <person name="Reva O.N."/>
            <person name="Martinez-Gomariz M."/>
            <person name="Tran H."/>
            <person name="Ferrer M."/>
            <person name="Savchenko A."/>
            <person name="Yakunin A.F."/>
            <person name="Yakimov M.M."/>
            <person name="Golyshina O.V."/>
            <person name="Reinhardt R."/>
            <person name="Golyshin P.N."/>
        </authorList>
    </citation>
    <scope>NUCLEOTIDE SEQUENCE [LARGE SCALE GENOMIC DNA]</scope>
</reference>
<dbReference type="Gene3D" id="3.30.565.10">
    <property type="entry name" value="Histidine kinase-like ATPase, C-terminal domain"/>
    <property type="match status" value="1"/>
</dbReference>
<dbReference type="InterPro" id="IPR003594">
    <property type="entry name" value="HATPase_dom"/>
</dbReference>
<dbReference type="PROSITE" id="PS50109">
    <property type="entry name" value="HIS_KIN"/>
    <property type="match status" value="1"/>
</dbReference>
<evidence type="ECO:0000256" key="3">
    <source>
        <dbReference type="ARBA" id="ARBA00022553"/>
    </source>
</evidence>
<dbReference type="Gene3D" id="1.10.287.130">
    <property type="match status" value="1"/>
</dbReference>
<dbReference type="SMART" id="SM00387">
    <property type="entry name" value="HATPase_c"/>
    <property type="match status" value="1"/>
</dbReference>